<feature type="compositionally biased region" description="Basic and acidic residues" evidence="1">
    <location>
        <begin position="1"/>
        <end position="12"/>
    </location>
</feature>
<feature type="region of interest" description="Disordered" evidence="1">
    <location>
        <begin position="56"/>
        <end position="79"/>
    </location>
</feature>
<feature type="region of interest" description="Disordered" evidence="1">
    <location>
        <begin position="1"/>
        <end position="29"/>
    </location>
</feature>
<name>A0A4U6UCZ3_SETVI</name>
<protein>
    <submittedName>
        <fullName evidence="2">Uncharacterized protein</fullName>
    </submittedName>
</protein>
<sequence length="114" mass="12451">MVHGTTREHDEMETASVESSGRLGGGQTHVDIEEVAWRPSEDGRFGWFGPQNHRAGRFPGLSLKTRGEPGAAGASRRRARGVIAKLASRRSKVVKTACPSDARIKTWTKMPLRG</sequence>
<dbReference type="Gramene" id="TKW13032">
    <property type="protein sequence ID" value="TKW13032"/>
    <property type="gene ID" value="SEVIR_5G073233v2"/>
</dbReference>
<evidence type="ECO:0000256" key="1">
    <source>
        <dbReference type="SAM" id="MobiDB-lite"/>
    </source>
</evidence>
<dbReference type="EMBL" id="CM016556">
    <property type="protein sequence ID" value="TKW13032.1"/>
    <property type="molecule type" value="Genomic_DNA"/>
</dbReference>
<dbReference type="AlphaFoldDB" id="A0A4U6UCZ3"/>
<dbReference type="Proteomes" id="UP000298652">
    <property type="component" value="Chromosome 5"/>
</dbReference>
<accession>A0A4U6UCZ3</accession>
<proteinExistence type="predicted"/>
<keyword evidence="3" id="KW-1185">Reference proteome</keyword>
<evidence type="ECO:0000313" key="3">
    <source>
        <dbReference type="Proteomes" id="UP000298652"/>
    </source>
</evidence>
<reference evidence="2" key="1">
    <citation type="submission" date="2019-03" db="EMBL/GenBank/DDBJ databases">
        <title>WGS assembly of Setaria viridis.</title>
        <authorList>
            <person name="Huang P."/>
            <person name="Jenkins J."/>
            <person name="Grimwood J."/>
            <person name="Barry K."/>
            <person name="Healey A."/>
            <person name="Mamidi S."/>
            <person name="Sreedasyam A."/>
            <person name="Shu S."/>
            <person name="Feldman M."/>
            <person name="Wu J."/>
            <person name="Yu Y."/>
            <person name="Chen C."/>
            <person name="Johnson J."/>
            <person name="Rokhsar D."/>
            <person name="Baxter I."/>
            <person name="Schmutz J."/>
            <person name="Brutnell T."/>
            <person name="Kellogg E."/>
        </authorList>
    </citation>
    <scope>NUCLEOTIDE SEQUENCE [LARGE SCALE GENOMIC DNA]</scope>
</reference>
<gene>
    <name evidence="2" type="ORF">SEVIR_5G073233v2</name>
</gene>
<evidence type="ECO:0000313" key="2">
    <source>
        <dbReference type="EMBL" id="TKW13032.1"/>
    </source>
</evidence>
<organism evidence="2 3">
    <name type="scientific">Setaria viridis</name>
    <name type="common">Green bristlegrass</name>
    <name type="synonym">Setaria italica subsp. viridis</name>
    <dbReference type="NCBI Taxonomy" id="4556"/>
    <lineage>
        <taxon>Eukaryota</taxon>
        <taxon>Viridiplantae</taxon>
        <taxon>Streptophyta</taxon>
        <taxon>Embryophyta</taxon>
        <taxon>Tracheophyta</taxon>
        <taxon>Spermatophyta</taxon>
        <taxon>Magnoliopsida</taxon>
        <taxon>Liliopsida</taxon>
        <taxon>Poales</taxon>
        <taxon>Poaceae</taxon>
        <taxon>PACMAD clade</taxon>
        <taxon>Panicoideae</taxon>
        <taxon>Panicodae</taxon>
        <taxon>Paniceae</taxon>
        <taxon>Cenchrinae</taxon>
        <taxon>Setaria</taxon>
    </lineage>
</organism>